<reference evidence="3" key="1">
    <citation type="submission" date="2022-01" db="EMBL/GenBank/DDBJ databases">
        <title>Genome Sequence Resource for Two Populations of Ditylenchus destructor, the Migratory Endoparasitic Phytonematode.</title>
        <authorList>
            <person name="Zhang H."/>
            <person name="Lin R."/>
            <person name="Xie B."/>
        </authorList>
    </citation>
    <scope>NUCLEOTIDE SEQUENCE</scope>
    <source>
        <strain evidence="3">BazhouSP</strain>
    </source>
</reference>
<gene>
    <name evidence="3" type="ORF">DdX_17777</name>
</gene>
<protein>
    <submittedName>
        <fullName evidence="3">Uncharacterized protein</fullName>
    </submittedName>
</protein>
<dbReference type="EMBL" id="JAKKPZ010000209">
    <property type="protein sequence ID" value="KAI1698648.1"/>
    <property type="molecule type" value="Genomic_DNA"/>
</dbReference>
<feature type="compositionally biased region" description="Basic residues" evidence="1">
    <location>
        <begin position="271"/>
        <end position="281"/>
    </location>
</feature>
<feature type="region of interest" description="Disordered" evidence="1">
    <location>
        <begin position="260"/>
        <end position="314"/>
    </location>
</feature>
<dbReference type="Proteomes" id="UP001201812">
    <property type="component" value="Unassembled WGS sequence"/>
</dbReference>
<evidence type="ECO:0000256" key="2">
    <source>
        <dbReference type="SAM" id="SignalP"/>
    </source>
</evidence>
<sequence>MRIVILVLLCFLVLFEAVIGKVEIHGTVLVKLPKAHPKPSHIVVMIKPAASNAKADEHEEEVECHDDPKEDKADKAHKSYLCPYKKLSVEHHGDEKIKVGARLDSKKHLGGKLLHEINGKGGKDKAEAWSSPVAVPENHEVDFNFNLKNEHAQPTVKVKVVVHIKGRVHLKLVKGHKKPPHVTILIKTTTNPKKPTTIKSKDCENDVCPYEGNFIATKEHEKFHIIAFVDEKHHSKPSVELTVGNVYKLERDFNLHVPAGDGLPTIDWKKQGGKTKGKKGGRNGGEDGSNGGGDNKEKGKGKKGGAEDNPEAED</sequence>
<feature type="compositionally biased region" description="Gly residues" evidence="1">
    <location>
        <begin position="282"/>
        <end position="293"/>
    </location>
</feature>
<evidence type="ECO:0000313" key="3">
    <source>
        <dbReference type="EMBL" id="KAI1698648.1"/>
    </source>
</evidence>
<organism evidence="3 4">
    <name type="scientific">Ditylenchus destructor</name>
    <dbReference type="NCBI Taxonomy" id="166010"/>
    <lineage>
        <taxon>Eukaryota</taxon>
        <taxon>Metazoa</taxon>
        <taxon>Ecdysozoa</taxon>
        <taxon>Nematoda</taxon>
        <taxon>Chromadorea</taxon>
        <taxon>Rhabditida</taxon>
        <taxon>Tylenchina</taxon>
        <taxon>Tylenchomorpha</taxon>
        <taxon>Sphaerularioidea</taxon>
        <taxon>Anguinidae</taxon>
        <taxon>Anguininae</taxon>
        <taxon>Ditylenchus</taxon>
    </lineage>
</organism>
<feature type="chain" id="PRO_5042185654" evidence="2">
    <location>
        <begin position="21"/>
        <end position="314"/>
    </location>
</feature>
<proteinExistence type="predicted"/>
<evidence type="ECO:0000256" key="1">
    <source>
        <dbReference type="SAM" id="MobiDB-lite"/>
    </source>
</evidence>
<comment type="caution">
    <text evidence="3">The sequence shown here is derived from an EMBL/GenBank/DDBJ whole genome shotgun (WGS) entry which is preliminary data.</text>
</comment>
<feature type="signal peptide" evidence="2">
    <location>
        <begin position="1"/>
        <end position="20"/>
    </location>
</feature>
<keyword evidence="4" id="KW-1185">Reference proteome</keyword>
<keyword evidence="2" id="KW-0732">Signal</keyword>
<dbReference type="AlphaFoldDB" id="A0AAD4MMT7"/>
<accession>A0AAD4MMT7</accession>
<name>A0AAD4MMT7_9BILA</name>
<evidence type="ECO:0000313" key="4">
    <source>
        <dbReference type="Proteomes" id="UP001201812"/>
    </source>
</evidence>